<dbReference type="InterPro" id="IPR038503">
    <property type="entry name" value="SpoIIIAH_sf"/>
</dbReference>
<feature type="region of interest" description="Disordered" evidence="1">
    <location>
        <begin position="33"/>
        <end position="68"/>
    </location>
</feature>
<dbReference type="InterPro" id="IPR024232">
    <property type="entry name" value="SpoIIIAH"/>
</dbReference>
<feature type="compositionally biased region" description="Basic and acidic residues" evidence="1">
    <location>
        <begin position="46"/>
        <end position="67"/>
    </location>
</feature>
<dbReference type="Pfam" id="PF12685">
    <property type="entry name" value="SpoIIIAH"/>
    <property type="match status" value="1"/>
</dbReference>
<protein>
    <submittedName>
        <fullName evidence="2">Putative stage III sporulation protein AH</fullName>
    </submittedName>
</protein>
<organism evidence="2 3">
    <name type="scientific">Clostridium chauvoei JF4335</name>
    <dbReference type="NCBI Taxonomy" id="1351755"/>
    <lineage>
        <taxon>Bacteria</taxon>
        <taxon>Bacillati</taxon>
        <taxon>Bacillota</taxon>
        <taxon>Clostridia</taxon>
        <taxon>Eubacteriales</taxon>
        <taxon>Clostridiaceae</taxon>
        <taxon>Clostridium</taxon>
    </lineage>
</organism>
<dbReference type="STRING" id="1351755.CCH01_14880"/>
<dbReference type="RefSeq" id="WP_079481394.1">
    <property type="nucleotide sequence ID" value="NZ_CBML010000006.1"/>
</dbReference>
<keyword evidence="3" id="KW-1185">Reference proteome</keyword>
<dbReference type="GeneID" id="66301819"/>
<name>A0A1U6JE58_9CLOT</name>
<dbReference type="AlphaFoldDB" id="A0A1U6JE58"/>
<dbReference type="OrthoDB" id="1707181at2"/>
<evidence type="ECO:0000313" key="3">
    <source>
        <dbReference type="Proteomes" id="UP000190476"/>
    </source>
</evidence>
<reference evidence="3" key="1">
    <citation type="submission" date="2017-03" db="EMBL/GenBank/DDBJ databases">
        <authorList>
            <person name="Falquet L."/>
            <person name="Falquet L."/>
        </authorList>
    </citation>
    <scope>NUCLEOTIDE SEQUENCE [LARGE SCALE GENOMIC DNA]</scope>
</reference>
<dbReference type="EMBL" id="LT799839">
    <property type="protein sequence ID" value="SLK18548.1"/>
    <property type="molecule type" value="Genomic_DNA"/>
</dbReference>
<feature type="compositionally biased region" description="Polar residues" evidence="1">
    <location>
        <begin position="33"/>
        <end position="42"/>
    </location>
</feature>
<evidence type="ECO:0000313" key="2">
    <source>
        <dbReference type="EMBL" id="SLK18548.1"/>
    </source>
</evidence>
<proteinExistence type="predicted"/>
<accession>A0A1U6JE58</accession>
<gene>
    <name evidence="2" type="ORF">CCH01_14880</name>
</gene>
<dbReference type="Proteomes" id="UP000190476">
    <property type="component" value="Chromosome I"/>
</dbReference>
<dbReference type="Gene3D" id="1.10.287.4300">
    <property type="entry name" value="Stage III sporulation protein AH-like"/>
    <property type="match status" value="1"/>
</dbReference>
<evidence type="ECO:0000256" key="1">
    <source>
        <dbReference type="SAM" id="MobiDB-lite"/>
    </source>
</evidence>
<sequence>MTKKQFGIIFTLMALIVCVGVLSAKLNKNGLSDPTDFSQVLSEDTVGDKKDDANKKEEKKEEKKDKQTLSTQDYFYNIKSEKEQQSAATKQQLNAIISDPNTSQQQKDVATNELTEKTMLEDKEGRIELSVKNKGFEDALCFIEGNNVRVVVKADEVSEADNAVIQEIVEDISSISDVIIEKK</sequence>